<evidence type="ECO:0000256" key="6">
    <source>
        <dbReference type="ARBA" id="ARBA00022989"/>
    </source>
</evidence>
<feature type="transmembrane region" description="Helical" evidence="8">
    <location>
        <begin position="376"/>
        <end position="397"/>
    </location>
</feature>
<keyword evidence="11" id="KW-1185">Reference proteome</keyword>
<dbReference type="InterPro" id="IPR011701">
    <property type="entry name" value="MFS"/>
</dbReference>
<dbReference type="PANTHER" id="PTHR42718">
    <property type="entry name" value="MAJOR FACILITATOR SUPERFAMILY MULTIDRUG TRANSPORTER MFSC"/>
    <property type="match status" value="1"/>
</dbReference>
<evidence type="ECO:0000259" key="9">
    <source>
        <dbReference type="PROSITE" id="PS50850"/>
    </source>
</evidence>
<feature type="transmembrane region" description="Helical" evidence="8">
    <location>
        <begin position="216"/>
        <end position="237"/>
    </location>
</feature>
<dbReference type="GO" id="GO:0005886">
    <property type="term" value="C:plasma membrane"/>
    <property type="evidence" value="ECO:0007669"/>
    <property type="project" value="UniProtKB-SubCell"/>
</dbReference>
<dbReference type="KEGG" id="nnv:QNH39_02940"/>
<keyword evidence="6 8" id="KW-1133">Transmembrane helix</keyword>
<evidence type="ECO:0000256" key="8">
    <source>
        <dbReference type="SAM" id="Phobius"/>
    </source>
</evidence>
<dbReference type="InterPro" id="IPR004638">
    <property type="entry name" value="EmrB-like"/>
</dbReference>
<keyword evidence="4" id="KW-1003">Cell membrane</keyword>
<feature type="domain" description="Major facilitator superfamily (MFS) profile" evidence="9">
    <location>
        <begin position="33"/>
        <end position="485"/>
    </location>
</feature>
<evidence type="ECO:0000256" key="5">
    <source>
        <dbReference type="ARBA" id="ARBA00022692"/>
    </source>
</evidence>
<dbReference type="InterPro" id="IPR020846">
    <property type="entry name" value="MFS_dom"/>
</dbReference>
<dbReference type="NCBIfam" id="TIGR00711">
    <property type="entry name" value="efflux_EmrB"/>
    <property type="match status" value="1"/>
</dbReference>
<dbReference type="Pfam" id="PF07690">
    <property type="entry name" value="MFS_1"/>
    <property type="match status" value="1"/>
</dbReference>
<keyword evidence="5 8" id="KW-0812">Transmembrane</keyword>
<feature type="transmembrane region" description="Helical" evidence="8">
    <location>
        <begin position="409"/>
        <end position="436"/>
    </location>
</feature>
<sequence length="491" mass="52054">MNQQMNTAKKQINTGQNQQSKTVLKQQFKTGPIMAALFVAGFVGLFSETALNIALGDLSQIFSVSATTIGWLATGYFLTLGILVPVTGILMQKFTTRQMFLTSISLSIIGTIIAAVAPAFSLLLVARVIQAAGLAIALPLTQNVIFTIFPPNKRGAAMGVMGLVMLAGPALGPTIAGLILDTLSWHWIFWVTVPFLLFSLLFGIKYVPNVNEVRKVSIDAVSVILSTIGFGGVVYGFSVSGDAGWTSAPVLGSIIIGFAALILFSIRQTKMENPMLNLSAFKTPLFVIGVISSFITFFNMLSMLVILPMYMQAALVMAAFTTGLVLLPGSLLNCILAPTIGRLFDKYGPKAVITPGTILVAMGYVFYSQFGTDTALWMIVVTHIVMMLGIGAVLASVQTNTLNSLPKQYYPDGIAITQTVQQVAGAIGIAVIVSLLSAKQNSYLATTANDLQQATAAGSSLVFTISLGLAVVNVVLSLFMKKPNAANNVKA</sequence>
<feature type="transmembrane region" description="Helical" evidence="8">
    <location>
        <begin position="61"/>
        <end position="87"/>
    </location>
</feature>
<evidence type="ECO:0000256" key="2">
    <source>
        <dbReference type="ARBA" id="ARBA00008537"/>
    </source>
</evidence>
<evidence type="ECO:0000313" key="10">
    <source>
        <dbReference type="EMBL" id="WHY86848.1"/>
    </source>
</evidence>
<dbReference type="Gene3D" id="1.20.1250.20">
    <property type="entry name" value="MFS general substrate transporter like domains"/>
    <property type="match status" value="1"/>
</dbReference>
<dbReference type="Gene3D" id="1.20.1720.10">
    <property type="entry name" value="Multidrug resistance protein D"/>
    <property type="match status" value="1"/>
</dbReference>
<feature type="transmembrane region" description="Helical" evidence="8">
    <location>
        <begin position="456"/>
        <end position="480"/>
    </location>
</feature>
<reference evidence="10" key="1">
    <citation type="submission" date="2023-05" db="EMBL/GenBank/DDBJ databases">
        <title>Comparative genomics of Bacillaceae isolates and their secondary metabolite potential.</title>
        <authorList>
            <person name="Song L."/>
            <person name="Nielsen L.J."/>
            <person name="Mohite O."/>
            <person name="Xu X."/>
            <person name="Weber T."/>
            <person name="Kovacs A.T."/>
        </authorList>
    </citation>
    <scope>NUCLEOTIDE SEQUENCE</scope>
    <source>
        <strain evidence="10">XLM17</strain>
    </source>
</reference>
<dbReference type="AlphaFoldDB" id="A0AA95SD84"/>
<feature type="transmembrane region" description="Helical" evidence="8">
    <location>
        <begin position="185"/>
        <end position="204"/>
    </location>
</feature>
<keyword evidence="3" id="KW-0813">Transport</keyword>
<feature type="transmembrane region" description="Helical" evidence="8">
    <location>
        <begin position="285"/>
        <end position="307"/>
    </location>
</feature>
<dbReference type="Proteomes" id="UP001178288">
    <property type="component" value="Chromosome"/>
</dbReference>
<accession>A0AA95SD84</accession>
<dbReference type="GO" id="GO:0022857">
    <property type="term" value="F:transmembrane transporter activity"/>
    <property type="evidence" value="ECO:0007669"/>
    <property type="project" value="InterPro"/>
</dbReference>
<feature type="transmembrane region" description="Helical" evidence="8">
    <location>
        <begin position="99"/>
        <end position="122"/>
    </location>
</feature>
<protein>
    <submittedName>
        <fullName evidence="10">DHA2 family efflux MFS transporter permease subunit</fullName>
    </submittedName>
</protein>
<comment type="similarity">
    <text evidence="2">Belongs to the major facilitator superfamily. EmrB family.</text>
</comment>
<dbReference type="EMBL" id="CP126114">
    <property type="protein sequence ID" value="WHY86848.1"/>
    <property type="molecule type" value="Genomic_DNA"/>
</dbReference>
<feature type="transmembrane region" description="Helical" evidence="8">
    <location>
        <begin position="33"/>
        <end position="55"/>
    </location>
</feature>
<feature type="transmembrane region" description="Helical" evidence="8">
    <location>
        <begin position="156"/>
        <end position="179"/>
    </location>
</feature>
<evidence type="ECO:0000313" key="11">
    <source>
        <dbReference type="Proteomes" id="UP001178288"/>
    </source>
</evidence>
<gene>
    <name evidence="10" type="ORF">QNH39_02940</name>
</gene>
<comment type="subcellular location">
    <subcellularLocation>
        <location evidence="1">Cell membrane</location>
        <topology evidence="1">Multi-pass membrane protein</topology>
    </subcellularLocation>
</comment>
<evidence type="ECO:0000256" key="1">
    <source>
        <dbReference type="ARBA" id="ARBA00004651"/>
    </source>
</evidence>
<feature type="transmembrane region" description="Helical" evidence="8">
    <location>
        <begin position="128"/>
        <end position="149"/>
    </location>
</feature>
<evidence type="ECO:0000256" key="7">
    <source>
        <dbReference type="ARBA" id="ARBA00023136"/>
    </source>
</evidence>
<dbReference type="CDD" id="cd17503">
    <property type="entry name" value="MFS_LmrB_MDR_like"/>
    <property type="match status" value="1"/>
</dbReference>
<organism evidence="10 11">
    <name type="scientific">Neobacillus novalis</name>
    <dbReference type="NCBI Taxonomy" id="220687"/>
    <lineage>
        <taxon>Bacteria</taxon>
        <taxon>Bacillati</taxon>
        <taxon>Bacillota</taxon>
        <taxon>Bacilli</taxon>
        <taxon>Bacillales</taxon>
        <taxon>Bacillaceae</taxon>
        <taxon>Neobacillus</taxon>
    </lineage>
</organism>
<proteinExistence type="inferred from homology"/>
<feature type="transmembrane region" description="Helical" evidence="8">
    <location>
        <begin position="352"/>
        <end position="370"/>
    </location>
</feature>
<dbReference type="SUPFAM" id="SSF103473">
    <property type="entry name" value="MFS general substrate transporter"/>
    <property type="match status" value="1"/>
</dbReference>
<feature type="transmembrane region" description="Helical" evidence="8">
    <location>
        <begin position="243"/>
        <end position="264"/>
    </location>
</feature>
<keyword evidence="7 8" id="KW-0472">Membrane</keyword>
<feature type="transmembrane region" description="Helical" evidence="8">
    <location>
        <begin position="313"/>
        <end position="340"/>
    </location>
</feature>
<name>A0AA95SD84_9BACI</name>
<evidence type="ECO:0000256" key="4">
    <source>
        <dbReference type="ARBA" id="ARBA00022475"/>
    </source>
</evidence>
<dbReference type="PROSITE" id="PS50850">
    <property type="entry name" value="MFS"/>
    <property type="match status" value="1"/>
</dbReference>
<dbReference type="PANTHER" id="PTHR42718:SF9">
    <property type="entry name" value="MAJOR FACILITATOR SUPERFAMILY MULTIDRUG TRANSPORTER MFSC"/>
    <property type="match status" value="1"/>
</dbReference>
<evidence type="ECO:0000256" key="3">
    <source>
        <dbReference type="ARBA" id="ARBA00022448"/>
    </source>
</evidence>
<dbReference type="PRINTS" id="PR01036">
    <property type="entry name" value="TCRTETB"/>
</dbReference>
<dbReference type="InterPro" id="IPR036259">
    <property type="entry name" value="MFS_trans_sf"/>
</dbReference>